<dbReference type="Proteomes" id="UP000494249">
    <property type="component" value="Unassembled WGS sequence"/>
</dbReference>
<evidence type="ECO:0000313" key="1">
    <source>
        <dbReference type="EMBL" id="CAB3731674.1"/>
    </source>
</evidence>
<reference evidence="1 2" key="1">
    <citation type="submission" date="2020-04" db="EMBL/GenBank/DDBJ databases">
        <authorList>
            <person name="De Canck E."/>
        </authorList>
    </citation>
    <scope>NUCLEOTIDE SEQUENCE [LARGE SCALE GENOMIC DNA]</scope>
    <source>
        <strain evidence="1 2">LMG 22037</strain>
    </source>
</reference>
<evidence type="ECO:0000313" key="2">
    <source>
        <dbReference type="Proteomes" id="UP000494249"/>
    </source>
</evidence>
<proteinExistence type="predicted"/>
<dbReference type="EMBL" id="CADIKB010000043">
    <property type="protein sequence ID" value="CAB3731674.1"/>
    <property type="molecule type" value="Genomic_DNA"/>
</dbReference>
<name>A0A6J5CEB7_9BURK</name>
<accession>A0A6J5CEB7</accession>
<protein>
    <submittedName>
        <fullName evidence="1">Uncharacterized protein</fullName>
    </submittedName>
</protein>
<dbReference type="AlphaFoldDB" id="A0A6J5CEB7"/>
<organism evidence="1 2">
    <name type="scientific">Paraburkholderia phenoliruptrix</name>
    <dbReference type="NCBI Taxonomy" id="252970"/>
    <lineage>
        <taxon>Bacteria</taxon>
        <taxon>Pseudomonadati</taxon>
        <taxon>Pseudomonadota</taxon>
        <taxon>Betaproteobacteria</taxon>
        <taxon>Burkholderiales</taxon>
        <taxon>Burkholderiaceae</taxon>
        <taxon>Paraburkholderia</taxon>
    </lineage>
</organism>
<gene>
    <name evidence="1" type="ORF">LMG22037_05631</name>
</gene>
<sequence length="84" mass="9498">MNPDVRRVGSFARLSMLLNELETTLPLLVGTGTLAQPDWSDLDRRLNRVRSMLADKTHRRRPRRVRSTGLRTARGGESPLAALF</sequence>